<feature type="region of interest" description="Disordered" evidence="1">
    <location>
        <begin position="1"/>
        <end position="54"/>
    </location>
</feature>
<comment type="caution">
    <text evidence="2">The sequence shown here is derived from an EMBL/GenBank/DDBJ whole genome shotgun (WGS) entry which is preliminary data.</text>
</comment>
<sequence>MSAPALPKSNTSKALFRAQAGRSRASAPTLCDDLPTQRKPDSDRRAHDYYPTGQPEAIRGLLDRDGDVIRACGSLWEPACGEGALVKEIRNARIPCCASDLIDRGCPDSWMADYFTCMCSRARAIITNPPYNLINARDGHGRWLRHTLQMPGWDYLALLLSWDWPAARANGLGNLLDSQPFSYCYLMRWKLDFTGEGSPPQRNVWFVWDKRDPRGPSHPKQHPDFRWMDRIGARQEVLF</sequence>
<evidence type="ECO:0008006" key="4">
    <source>
        <dbReference type="Google" id="ProtNLM"/>
    </source>
</evidence>
<dbReference type="RefSeq" id="WP_268942920.1">
    <property type="nucleotide sequence ID" value="NZ_JAPTYD010000024.1"/>
</dbReference>
<gene>
    <name evidence="2" type="ORF">OU682_14695</name>
</gene>
<feature type="compositionally biased region" description="Basic and acidic residues" evidence="1">
    <location>
        <begin position="35"/>
        <end position="48"/>
    </location>
</feature>
<accession>A0ABT4J723</accession>
<keyword evidence="3" id="KW-1185">Reference proteome</keyword>
<protein>
    <recommendedName>
        <fullName evidence="4">Methyltransferase</fullName>
    </recommendedName>
</protein>
<name>A0ABT4J723_9RHOB</name>
<dbReference type="Proteomes" id="UP001149822">
    <property type="component" value="Unassembled WGS sequence"/>
</dbReference>
<evidence type="ECO:0000256" key="1">
    <source>
        <dbReference type="SAM" id="MobiDB-lite"/>
    </source>
</evidence>
<dbReference type="EMBL" id="JAPTYD010000024">
    <property type="protein sequence ID" value="MCZ0962866.1"/>
    <property type="molecule type" value="Genomic_DNA"/>
</dbReference>
<reference evidence="2" key="1">
    <citation type="submission" date="2022-12" db="EMBL/GenBank/DDBJ databases">
        <title>Paracoccus sp. EF6 isolated from a lake water.</title>
        <authorList>
            <person name="Liu H."/>
        </authorList>
    </citation>
    <scope>NUCLEOTIDE SEQUENCE</scope>
    <source>
        <strain evidence="2">EF6</strain>
    </source>
</reference>
<evidence type="ECO:0000313" key="3">
    <source>
        <dbReference type="Proteomes" id="UP001149822"/>
    </source>
</evidence>
<organism evidence="2 3">
    <name type="scientific">Paracoccus benzoatiresistens</name>
    <dbReference type="NCBI Taxonomy" id="2997341"/>
    <lineage>
        <taxon>Bacteria</taxon>
        <taxon>Pseudomonadati</taxon>
        <taxon>Pseudomonadota</taxon>
        <taxon>Alphaproteobacteria</taxon>
        <taxon>Rhodobacterales</taxon>
        <taxon>Paracoccaceae</taxon>
        <taxon>Paracoccus</taxon>
    </lineage>
</organism>
<proteinExistence type="predicted"/>
<evidence type="ECO:0000313" key="2">
    <source>
        <dbReference type="EMBL" id="MCZ0962866.1"/>
    </source>
</evidence>